<dbReference type="InterPro" id="IPR051953">
    <property type="entry name" value="Plant_SW-associated_TFs"/>
</dbReference>
<evidence type="ECO:0000256" key="5">
    <source>
        <dbReference type="ARBA" id="ARBA00023163"/>
    </source>
</evidence>
<evidence type="ECO:0000256" key="6">
    <source>
        <dbReference type="ARBA" id="ARBA00023242"/>
    </source>
</evidence>
<evidence type="ECO:0000256" key="3">
    <source>
        <dbReference type="ARBA" id="ARBA00023015"/>
    </source>
</evidence>
<dbReference type="InterPro" id="IPR001005">
    <property type="entry name" value="SANT/Myb"/>
</dbReference>
<organism evidence="10 11">
    <name type="scientific">Eragrostis curvula</name>
    <name type="common">weeping love grass</name>
    <dbReference type="NCBI Taxonomy" id="38414"/>
    <lineage>
        <taxon>Eukaryota</taxon>
        <taxon>Viridiplantae</taxon>
        <taxon>Streptophyta</taxon>
        <taxon>Embryophyta</taxon>
        <taxon>Tracheophyta</taxon>
        <taxon>Spermatophyta</taxon>
        <taxon>Magnoliopsida</taxon>
        <taxon>Liliopsida</taxon>
        <taxon>Poales</taxon>
        <taxon>Poaceae</taxon>
        <taxon>PACMAD clade</taxon>
        <taxon>Chloridoideae</taxon>
        <taxon>Eragrostideae</taxon>
        <taxon>Eragrostidinae</taxon>
        <taxon>Eragrostis</taxon>
    </lineage>
</organism>
<dbReference type="PROSITE" id="PS50090">
    <property type="entry name" value="MYB_LIKE"/>
    <property type="match status" value="2"/>
</dbReference>
<dbReference type="AlphaFoldDB" id="A0A5J9VTT4"/>
<keyword evidence="3" id="KW-0805">Transcription regulation</keyword>
<evidence type="ECO:0008006" key="12">
    <source>
        <dbReference type="Google" id="ProtNLM"/>
    </source>
</evidence>
<dbReference type="Gene3D" id="1.10.10.60">
    <property type="entry name" value="Homeodomain-like"/>
    <property type="match status" value="2"/>
</dbReference>
<keyword evidence="11" id="KW-1185">Reference proteome</keyword>
<dbReference type="SUPFAM" id="SSF46689">
    <property type="entry name" value="Homeodomain-like"/>
    <property type="match status" value="1"/>
</dbReference>
<feature type="domain" description="HTH myb-type" evidence="9">
    <location>
        <begin position="185"/>
        <end position="213"/>
    </location>
</feature>
<dbReference type="SMART" id="SM00717">
    <property type="entry name" value="SANT"/>
    <property type="match status" value="2"/>
</dbReference>
<dbReference type="InterPro" id="IPR017930">
    <property type="entry name" value="Myb_dom"/>
</dbReference>
<dbReference type="Pfam" id="PF00249">
    <property type="entry name" value="Myb_DNA-binding"/>
    <property type="match status" value="2"/>
</dbReference>
<sequence>MAEKKGQIGFDGKDRAAGAKRFRRGIKVNGQHERGVPLCVCISPYIHTLLGEERGLERARRGEAGEEEEEGSAAMRHHCCSKQKVKRGLWSPEEDEKLVRHITAHGHNCWSSVPKNAGLQRCGKSCRLRWINYLRPDLKRGTFSEQEERIIIDVHRILGNRRDFSVHDETHRGFHPPPSSAVASRWAQIAKHLPGRTDNEVKNFWNSCIKKKLIAQGLDPKTHNLLPASKSLLRGANPSSNNHAAQSFHHSNRGGGGAVAGTTTPPFTISSPTKAAFDALTGAPPLQELEPPLYDVVANNPGMLMRQRDQAAAIPGYQYQNNGHGVLMSFTDQNAGGLQASMDFVNGSSSSSSMDHAVGGGMHNGNGNGFSQGMPAAAFMDDTAAMWAAAVEPAMGAGMEVVQQQQQQQQQPPAQGLVQGQMVMNGGGAVADKGLDMMDVSSVYSGVGANAAFDLDLMESCGFFGGAGGNAMEQLQWDC</sequence>
<keyword evidence="4" id="KW-0238">DNA-binding</keyword>
<dbReference type="Proteomes" id="UP000324897">
    <property type="component" value="Chromosome 4"/>
</dbReference>
<reference evidence="10 11" key="1">
    <citation type="journal article" date="2019" name="Sci. Rep.">
        <title>A high-quality genome of Eragrostis curvula grass provides insights into Poaceae evolution and supports new strategies to enhance forage quality.</title>
        <authorList>
            <person name="Carballo J."/>
            <person name="Santos B.A.C.M."/>
            <person name="Zappacosta D."/>
            <person name="Garbus I."/>
            <person name="Selva J.P."/>
            <person name="Gallo C.A."/>
            <person name="Diaz A."/>
            <person name="Albertini E."/>
            <person name="Caccamo M."/>
            <person name="Echenique V."/>
        </authorList>
    </citation>
    <scope>NUCLEOTIDE SEQUENCE [LARGE SCALE GENOMIC DNA]</scope>
    <source>
        <strain evidence="11">cv. Victoria</strain>
        <tissue evidence="10">Leaf</tissue>
    </source>
</reference>
<feature type="domain" description="Myb-like" evidence="8">
    <location>
        <begin position="135"/>
        <end position="209"/>
    </location>
</feature>
<gene>
    <name evidence="10" type="ORF">EJB05_12449</name>
</gene>
<evidence type="ECO:0000259" key="8">
    <source>
        <dbReference type="PROSITE" id="PS50090"/>
    </source>
</evidence>
<feature type="domain" description="Myb-like" evidence="8">
    <location>
        <begin position="82"/>
        <end position="134"/>
    </location>
</feature>
<evidence type="ECO:0000256" key="1">
    <source>
        <dbReference type="ARBA" id="ARBA00004123"/>
    </source>
</evidence>
<keyword evidence="2" id="KW-0677">Repeat</keyword>
<evidence type="ECO:0000259" key="9">
    <source>
        <dbReference type="PROSITE" id="PS51294"/>
    </source>
</evidence>
<dbReference type="CDD" id="cd00167">
    <property type="entry name" value="SANT"/>
    <property type="match status" value="2"/>
</dbReference>
<feature type="domain" description="HTH myb-type" evidence="9">
    <location>
        <begin position="82"/>
        <end position="138"/>
    </location>
</feature>
<name>A0A5J9VTT4_9POAL</name>
<accession>A0A5J9VTT4</accession>
<comment type="subcellular location">
    <subcellularLocation>
        <location evidence="1">Nucleus</location>
    </subcellularLocation>
</comment>
<dbReference type="PANTHER" id="PTHR47997">
    <property type="entry name" value="MYB DOMAIN PROTEIN 55"/>
    <property type="match status" value="1"/>
</dbReference>
<comment type="caution">
    <text evidence="10">The sequence shown here is derived from an EMBL/GenBank/DDBJ whole genome shotgun (WGS) entry which is preliminary data.</text>
</comment>
<dbReference type="PANTHER" id="PTHR47997:SF76">
    <property type="entry name" value="OS07G0497500 PROTEIN"/>
    <property type="match status" value="1"/>
</dbReference>
<feature type="compositionally biased region" description="Polar residues" evidence="7">
    <location>
        <begin position="237"/>
        <end position="249"/>
    </location>
</feature>
<feature type="region of interest" description="Disordered" evidence="7">
    <location>
        <begin position="237"/>
        <end position="258"/>
    </location>
</feature>
<dbReference type="GO" id="GO:0003677">
    <property type="term" value="F:DNA binding"/>
    <property type="evidence" value="ECO:0007669"/>
    <property type="project" value="UniProtKB-KW"/>
</dbReference>
<evidence type="ECO:0000313" key="11">
    <source>
        <dbReference type="Proteomes" id="UP000324897"/>
    </source>
</evidence>
<protein>
    <recommendedName>
        <fullName evidence="12">R2R3-MYB transcription factor</fullName>
    </recommendedName>
</protein>
<keyword evidence="5" id="KW-0804">Transcription</keyword>
<dbReference type="PROSITE" id="PS51294">
    <property type="entry name" value="HTH_MYB"/>
    <property type="match status" value="2"/>
</dbReference>
<dbReference type="Gramene" id="TVU39047">
    <property type="protein sequence ID" value="TVU39047"/>
    <property type="gene ID" value="EJB05_12449"/>
</dbReference>
<dbReference type="FunFam" id="1.10.10.60:FF:000185">
    <property type="entry name" value="MYB transcription factor"/>
    <property type="match status" value="1"/>
</dbReference>
<evidence type="ECO:0000256" key="4">
    <source>
        <dbReference type="ARBA" id="ARBA00023125"/>
    </source>
</evidence>
<dbReference type="EMBL" id="RWGY01000007">
    <property type="protein sequence ID" value="TVU39047.1"/>
    <property type="molecule type" value="Genomic_DNA"/>
</dbReference>
<feature type="non-terminal residue" evidence="10">
    <location>
        <position position="1"/>
    </location>
</feature>
<dbReference type="InterPro" id="IPR009057">
    <property type="entry name" value="Homeodomain-like_sf"/>
</dbReference>
<dbReference type="GO" id="GO:0005634">
    <property type="term" value="C:nucleus"/>
    <property type="evidence" value="ECO:0007669"/>
    <property type="project" value="UniProtKB-SubCell"/>
</dbReference>
<keyword evidence="6" id="KW-0539">Nucleus</keyword>
<dbReference type="OrthoDB" id="2143914at2759"/>
<evidence type="ECO:0000313" key="10">
    <source>
        <dbReference type="EMBL" id="TVU39047.1"/>
    </source>
</evidence>
<evidence type="ECO:0000256" key="2">
    <source>
        <dbReference type="ARBA" id="ARBA00022737"/>
    </source>
</evidence>
<proteinExistence type="predicted"/>
<evidence type="ECO:0000256" key="7">
    <source>
        <dbReference type="SAM" id="MobiDB-lite"/>
    </source>
</evidence>